<dbReference type="SUPFAM" id="SSF49899">
    <property type="entry name" value="Concanavalin A-like lectins/glucanases"/>
    <property type="match status" value="1"/>
</dbReference>
<evidence type="ECO:0000313" key="2">
    <source>
        <dbReference type="Proteomes" id="UP001153709"/>
    </source>
</evidence>
<proteinExistence type="predicted"/>
<dbReference type="InterPro" id="IPR013320">
    <property type="entry name" value="ConA-like_dom_sf"/>
</dbReference>
<name>A0A9N9TA68_DIABA</name>
<sequence length="69" mass="8341">MIFVFQMYLQIGVGIGGLNFPDRSDRHKPWRNRERLMVKKFYEAHNEWLPTWDEGKSALKIDYIKVWAL</sequence>
<keyword evidence="2" id="KW-1185">Reference proteome</keyword>
<protein>
    <submittedName>
        <fullName evidence="1">Uncharacterized protein</fullName>
    </submittedName>
</protein>
<dbReference type="Proteomes" id="UP001153709">
    <property type="component" value="Chromosome 8"/>
</dbReference>
<dbReference type="OrthoDB" id="4991342at2759"/>
<organism evidence="1 2">
    <name type="scientific">Diabrotica balteata</name>
    <name type="common">Banded cucumber beetle</name>
    <dbReference type="NCBI Taxonomy" id="107213"/>
    <lineage>
        <taxon>Eukaryota</taxon>
        <taxon>Metazoa</taxon>
        <taxon>Ecdysozoa</taxon>
        <taxon>Arthropoda</taxon>
        <taxon>Hexapoda</taxon>
        <taxon>Insecta</taxon>
        <taxon>Pterygota</taxon>
        <taxon>Neoptera</taxon>
        <taxon>Endopterygota</taxon>
        <taxon>Coleoptera</taxon>
        <taxon>Polyphaga</taxon>
        <taxon>Cucujiformia</taxon>
        <taxon>Chrysomeloidea</taxon>
        <taxon>Chrysomelidae</taxon>
        <taxon>Galerucinae</taxon>
        <taxon>Diabroticina</taxon>
        <taxon>Diabroticites</taxon>
        <taxon>Diabrotica</taxon>
    </lineage>
</organism>
<gene>
    <name evidence="1" type="ORF">DIABBA_LOCUS11612</name>
</gene>
<accession>A0A9N9TA68</accession>
<dbReference type="EMBL" id="OU898283">
    <property type="protein sequence ID" value="CAG9838774.1"/>
    <property type="molecule type" value="Genomic_DNA"/>
</dbReference>
<reference evidence="1" key="1">
    <citation type="submission" date="2022-01" db="EMBL/GenBank/DDBJ databases">
        <authorList>
            <person name="King R."/>
        </authorList>
    </citation>
    <scope>NUCLEOTIDE SEQUENCE</scope>
</reference>
<evidence type="ECO:0000313" key="1">
    <source>
        <dbReference type="EMBL" id="CAG9838774.1"/>
    </source>
</evidence>
<dbReference type="AlphaFoldDB" id="A0A9N9TA68"/>